<dbReference type="PANTHER" id="PTHR33608:SF12">
    <property type="entry name" value="DUF58 DOMAIN-CONTAINING PROTEIN"/>
    <property type="match status" value="1"/>
</dbReference>
<reference evidence="3 4" key="1">
    <citation type="submission" date="2017-05" db="EMBL/GenBank/DDBJ databases">
        <authorList>
            <person name="Varghese N."/>
            <person name="Submissions S."/>
        </authorList>
    </citation>
    <scope>NUCLEOTIDE SEQUENCE [LARGE SCALE GENOMIC DNA]</scope>
    <source>
        <strain evidence="3 4">DSM 29734</strain>
    </source>
</reference>
<dbReference type="InterPro" id="IPR002881">
    <property type="entry name" value="DUF58"/>
</dbReference>
<dbReference type="RefSeq" id="WP_283426968.1">
    <property type="nucleotide sequence ID" value="NZ_FXTY01000006.1"/>
</dbReference>
<dbReference type="PANTHER" id="PTHR33608">
    <property type="entry name" value="BLL2464 PROTEIN"/>
    <property type="match status" value="1"/>
</dbReference>
<protein>
    <recommendedName>
        <fullName evidence="2">DUF58 domain-containing protein</fullName>
    </recommendedName>
</protein>
<feature type="region of interest" description="Disordered" evidence="1">
    <location>
        <begin position="1"/>
        <end position="26"/>
    </location>
</feature>
<sequence>MRNRAALSRAGVAPDRAPSSEADDPRIHVSLQGMRSLEAAARAISFLPNQPARSALQGRHRSRIRGRGLDFEELRDYLPGDDVRAIDWKVTARAGTPYVRVYTEERDRPTLIVVDQRMSMFYGTVHNTKAVTAAEFAAIVAHRVAKQGDRVGGVVFGDSKIDELRPGRGRAAVTRFLTSLERANHRLRADAPKMVPMPFNDVLEAVARLATRDHLVVLISDFDACDAVTERRLGAIAQHNDVVLGLVGDPSAETVPTTGQVTGSDGAKQALMDFADSKVRDGVAQVTASRLEQVIEWQKRMRLSVLPLTAAEDTLGQVVRLLGGRVR</sequence>
<dbReference type="SUPFAM" id="SSF53300">
    <property type="entry name" value="vWA-like"/>
    <property type="match status" value="1"/>
</dbReference>
<evidence type="ECO:0000313" key="4">
    <source>
        <dbReference type="Proteomes" id="UP001157961"/>
    </source>
</evidence>
<comment type="caution">
    <text evidence="3">The sequence shown here is derived from an EMBL/GenBank/DDBJ whole genome shotgun (WGS) entry which is preliminary data.</text>
</comment>
<evidence type="ECO:0000259" key="2">
    <source>
        <dbReference type="Pfam" id="PF01882"/>
    </source>
</evidence>
<organism evidence="3 4">
    <name type="scientific">Shimia sagamensis</name>
    <dbReference type="NCBI Taxonomy" id="1566352"/>
    <lineage>
        <taxon>Bacteria</taxon>
        <taxon>Pseudomonadati</taxon>
        <taxon>Pseudomonadota</taxon>
        <taxon>Alphaproteobacteria</taxon>
        <taxon>Rhodobacterales</taxon>
        <taxon>Roseobacteraceae</taxon>
    </lineage>
</organism>
<keyword evidence="4" id="KW-1185">Reference proteome</keyword>
<name>A0ABY1PC30_9RHOB</name>
<evidence type="ECO:0000256" key="1">
    <source>
        <dbReference type="SAM" id="MobiDB-lite"/>
    </source>
</evidence>
<dbReference type="InterPro" id="IPR036465">
    <property type="entry name" value="vWFA_dom_sf"/>
</dbReference>
<dbReference type="EMBL" id="FXTY01000006">
    <property type="protein sequence ID" value="SMP28938.1"/>
    <property type="molecule type" value="Genomic_DNA"/>
</dbReference>
<dbReference type="Pfam" id="PF01882">
    <property type="entry name" value="DUF58"/>
    <property type="match status" value="1"/>
</dbReference>
<feature type="domain" description="DUF58" evidence="2">
    <location>
        <begin position="73"/>
        <end position="286"/>
    </location>
</feature>
<proteinExistence type="predicted"/>
<evidence type="ECO:0000313" key="3">
    <source>
        <dbReference type="EMBL" id="SMP28938.1"/>
    </source>
</evidence>
<gene>
    <name evidence="3" type="ORF">SAMN06265373_106118</name>
</gene>
<dbReference type="Proteomes" id="UP001157961">
    <property type="component" value="Unassembled WGS sequence"/>
</dbReference>
<accession>A0ABY1PC30</accession>